<feature type="region of interest" description="Disordered" evidence="5">
    <location>
        <begin position="332"/>
        <end position="351"/>
    </location>
</feature>
<feature type="compositionally biased region" description="Low complexity" evidence="5">
    <location>
        <begin position="336"/>
        <end position="350"/>
    </location>
</feature>
<dbReference type="InterPro" id="IPR004853">
    <property type="entry name" value="Sugar_P_trans_dom"/>
</dbReference>
<feature type="transmembrane region" description="Helical" evidence="6">
    <location>
        <begin position="51"/>
        <end position="72"/>
    </location>
</feature>
<dbReference type="AlphaFoldDB" id="A0A8S1HUY5"/>
<feature type="transmembrane region" description="Helical" evidence="6">
    <location>
        <begin position="145"/>
        <end position="163"/>
    </location>
</feature>
<feature type="transmembrane region" description="Helical" evidence="6">
    <location>
        <begin position="242"/>
        <end position="262"/>
    </location>
</feature>
<evidence type="ECO:0000313" key="9">
    <source>
        <dbReference type="Proteomes" id="UP000835052"/>
    </source>
</evidence>
<dbReference type="PANTHER" id="PTHR11132">
    <property type="entry name" value="SOLUTE CARRIER FAMILY 35"/>
    <property type="match status" value="1"/>
</dbReference>
<evidence type="ECO:0000256" key="5">
    <source>
        <dbReference type="SAM" id="MobiDB-lite"/>
    </source>
</evidence>
<feature type="transmembrane region" description="Helical" evidence="6">
    <location>
        <begin position="21"/>
        <end position="39"/>
    </location>
</feature>
<sequence>MFSETQRTSKLQSYTKVVTAIGCYWIFSIGTVFVNKYLLSSNALKLNAPLFITWFQCLVSVFICIILSKVSRFCPELLDLPEMTIHRNTCKKTLPLSLVFVGMIAFNNLCLQNVSVSFYYVSRSLSTVFSVVLTYLIMYKKAAPLATYCCFFIVFGFCLGVNQEDLSGSISTVGVFYGVLASFFVALYAFLTRSALKSVDNNLWKLAMYNNLNALILFIPLVALNGEIGEVINFPLLRDPAFWVPLVLSGFLGFMMSYVTGWQIQATSPLTHNISGTAKAAAQTVIAVIYWAEAKTALWWLSNFTVLFGSTAYTYVQKTLMDARLESEKLRQEEMSALSSKSQSTSQRPSVTIDANVINHERRQVASDTPVKVTVPPPKVPAGMPPMRDEIEMLRSGYKDQHGNATKTQGAELKIDIN</sequence>
<comment type="subcellular location">
    <subcellularLocation>
        <location evidence="1">Membrane</location>
        <topology evidence="1">Multi-pass membrane protein</topology>
    </subcellularLocation>
</comment>
<feature type="region of interest" description="Disordered" evidence="5">
    <location>
        <begin position="364"/>
        <end position="386"/>
    </location>
</feature>
<dbReference type="Pfam" id="PF03151">
    <property type="entry name" value="TPT"/>
    <property type="match status" value="1"/>
</dbReference>
<evidence type="ECO:0000256" key="2">
    <source>
        <dbReference type="ARBA" id="ARBA00022692"/>
    </source>
</evidence>
<proteinExistence type="predicted"/>
<reference evidence="8" key="1">
    <citation type="submission" date="2020-10" db="EMBL/GenBank/DDBJ databases">
        <authorList>
            <person name="Kikuchi T."/>
        </authorList>
    </citation>
    <scope>NUCLEOTIDE SEQUENCE</scope>
    <source>
        <strain evidence="8">NKZ352</strain>
    </source>
</reference>
<keyword evidence="9" id="KW-1185">Reference proteome</keyword>
<protein>
    <recommendedName>
        <fullName evidence="7">Sugar phosphate transporter domain-containing protein</fullName>
    </recommendedName>
</protein>
<dbReference type="Proteomes" id="UP000835052">
    <property type="component" value="Unassembled WGS sequence"/>
</dbReference>
<dbReference type="EMBL" id="CAJGYM010000153">
    <property type="protein sequence ID" value="CAD6199079.1"/>
    <property type="molecule type" value="Genomic_DNA"/>
</dbReference>
<dbReference type="InterPro" id="IPR050186">
    <property type="entry name" value="TPT_transporter"/>
</dbReference>
<feature type="region of interest" description="Disordered" evidence="5">
    <location>
        <begin position="399"/>
        <end position="418"/>
    </location>
</feature>
<evidence type="ECO:0000256" key="3">
    <source>
        <dbReference type="ARBA" id="ARBA00022989"/>
    </source>
</evidence>
<keyword evidence="4 6" id="KW-0472">Membrane</keyword>
<name>A0A8S1HUY5_9PELO</name>
<organism evidence="8 9">
    <name type="scientific">Caenorhabditis auriculariae</name>
    <dbReference type="NCBI Taxonomy" id="2777116"/>
    <lineage>
        <taxon>Eukaryota</taxon>
        <taxon>Metazoa</taxon>
        <taxon>Ecdysozoa</taxon>
        <taxon>Nematoda</taxon>
        <taxon>Chromadorea</taxon>
        <taxon>Rhabditida</taxon>
        <taxon>Rhabditina</taxon>
        <taxon>Rhabditomorpha</taxon>
        <taxon>Rhabditoidea</taxon>
        <taxon>Rhabditidae</taxon>
        <taxon>Peloderinae</taxon>
        <taxon>Caenorhabditis</taxon>
    </lineage>
</organism>
<feature type="compositionally biased region" description="Pro residues" evidence="5">
    <location>
        <begin position="375"/>
        <end position="384"/>
    </location>
</feature>
<keyword evidence="3 6" id="KW-1133">Transmembrane helix</keyword>
<feature type="domain" description="Sugar phosphate transporter" evidence="7">
    <location>
        <begin position="17"/>
        <end position="313"/>
    </location>
</feature>
<feature type="transmembrane region" description="Helical" evidence="6">
    <location>
        <begin position="93"/>
        <end position="114"/>
    </location>
</feature>
<evidence type="ECO:0000259" key="7">
    <source>
        <dbReference type="Pfam" id="PF03151"/>
    </source>
</evidence>
<keyword evidence="2 6" id="KW-0812">Transmembrane</keyword>
<comment type="caution">
    <text evidence="8">The sequence shown here is derived from an EMBL/GenBank/DDBJ whole genome shotgun (WGS) entry which is preliminary data.</text>
</comment>
<evidence type="ECO:0000256" key="4">
    <source>
        <dbReference type="ARBA" id="ARBA00023136"/>
    </source>
</evidence>
<gene>
    <name evidence="8" type="ORF">CAUJ_LOCUS14984</name>
</gene>
<evidence type="ECO:0000313" key="8">
    <source>
        <dbReference type="EMBL" id="CAD6199079.1"/>
    </source>
</evidence>
<dbReference type="OrthoDB" id="5547497at2759"/>
<feature type="transmembrane region" description="Helical" evidence="6">
    <location>
        <begin position="169"/>
        <end position="191"/>
    </location>
</feature>
<evidence type="ECO:0000256" key="1">
    <source>
        <dbReference type="ARBA" id="ARBA00004141"/>
    </source>
</evidence>
<evidence type="ECO:0000256" key="6">
    <source>
        <dbReference type="SAM" id="Phobius"/>
    </source>
</evidence>
<accession>A0A8S1HUY5</accession>
<feature type="transmembrane region" description="Helical" evidence="6">
    <location>
        <begin position="203"/>
        <end position="222"/>
    </location>
</feature>
<dbReference type="GO" id="GO:0016020">
    <property type="term" value="C:membrane"/>
    <property type="evidence" value="ECO:0007669"/>
    <property type="project" value="UniProtKB-SubCell"/>
</dbReference>
<feature type="transmembrane region" description="Helical" evidence="6">
    <location>
        <begin position="298"/>
        <end position="316"/>
    </location>
</feature>